<dbReference type="AlphaFoldDB" id="A0A1L8DAW4"/>
<evidence type="ECO:0000313" key="2">
    <source>
        <dbReference type="EMBL" id="JAV03515.1"/>
    </source>
</evidence>
<dbReference type="InterPro" id="IPR048263">
    <property type="entry name" value="Arb2"/>
</dbReference>
<accession>A0A1L8DAW4</accession>
<evidence type="ECO:0000259" key="1">
    <source>
        <dbReference type="Pfam" id="PF22749"/>
    </source>
</evidence>
<proteinExistence type="predicted"/>
<dbReference type="InterPro" id="IPR029058">
    <property type="entry name" value="AB_hydrolase_fold"/>
</dbReference>
<dbReference type="GO" id="GO:0031048">
    <property type="term" value="P:regulatory ncRNA-mediated heterochromatin formation"/>
    <property type="evidence" value="ECO:0007669"/>
    <property type="project" value="TreeGrafter"/>
</dbReference>
<dbReference type="Pfam" id="PF22749">
    <property type="entry name" value="Arb2"/>
    <property type="match status" value="1"/>
</dbReference>
<reference evidence="2" key="1">
    <citation type="submission" date="2016-12" db="EMBL/GenBank/DDBJ databases">
        <title>An insight into the sialome and mialome of the sand fly, Nyssomyia neivai.</title>
        <authorList>
            <person name="Sebastian V."/>
            <person name="Goulart T.M."/>
            <person name="Oliveira W."/>
            <person name="Calvo E."/>
            <person name="Oliveira L.F."/>
            <person name="Pinto M.C."/>
            <person name="Rosselino A.M."/>
            <person name="Ribeiro J.M."/>
        </authorList>
    </citation>
    <scope>NUCLEOTIDE SEQUENCE</scope>
</reference>
<dbReference type="InterPro" id="IPR053858">
    <property type="entry name" value="Arb2_dom"/>
</dbReference>
<dbReference type="GO" id="GO:0005634">
    <property type="term" value="C:nucleus"/>
    <property type="evidence" value="ECO:0007669"/>
    <property type="project" value="TreeGrafter"/>
</dbReference>
<feature type="domain" description="Arb2" evidence="1">
    <location>
        <begin position="18"/>
        <end position="168"/>
    </location>
</feature>
<dbReference type="GO" id="GO:0035197">
    <property type="term" value="F:siRNA binding"/>
    <property type="evidence" value="ECO:0007669"/>
    <property type="project" value="TreeGrafter"/>
</dbReference>
<organism evidence="2">
    <name type="scientific">Nyssomyia neivai</name>
    <dbReference type="NCBI Taxonomy" id="330878"/>
    <lineage>
        <taxon>Eukaryota</taxon>
        <taxon>Metazoa</taxon>
        <taxon>Ecdysozoa</taxon>
        <taxon>Arthropoda</taxon>
        <taxon>Hexapoda</taxon>
        <taxon>Insecta</taxon>
        <taxon>Pterygota</taxon>
        <taxon>Neoptera</taxon>
        <taxon>Endopterygota</taxon>
        <taxon>Diptera</taxon>
        <taxon>Nematocera</taxon>
        <taxon>Psychodoidea</taxon>
        <taxon>Psychodidae</taxon>
        <taxon>Nyssomyia</taxon>
    </lineage>
</organism>
<name>A0A1L8DAW4_9DIPT</name>
<sequence length="331" mass="38354">MFGDRRAIMERSKNRCTKTLAELGHGFNDEGQLRQLDEDGVLTDKPFEFKVFPDQQSNQNRYEDIGEAVTDYIYDLLEKKGFVRLPVPIDSTPEKGTFVYSTAKDLVNVEKLFIIFHGSGVVRAGQWSRSLIINHSMEAGSQFPYIEEAQKMGFDVLLMNTNDIYRNGELIENWEPYDNAEYVFEKYVVNTKAKTVSMVAHSYGGQILVLLSKQFKDFFIEKVHAVGMTDSTNVGFKGPKEIKRHMHYISRNWQRSTKPLDSTLYSIPGDWADADHVSAGTNVHEWTSFYAKESLFEFIQMHYDRLANNDRLKKLREENERLKEVEEQKNN</sequence>
<dbReference type="PANTHER" id="PTHR21357:SF4">
    <property type="entry name" value="FAM172 FAMILY PROTEIN HOMOLOG CG10038"/>
    <property type="match status" value="1"/>
</dbReference>
<dbReference type="EMBL" id="GFDF01010569">
    <property type="protein sequence ID" value="JAV03515.1"/>
    <property type="molecule type" value="Transcribed_RNA"/>
</dbReference>
<dbReference type="SUPFAM" id="SSF53474">
    <property type="entry name" value="alpha/beta-Hydrolases"/>
    <property type="match status" value="1"/>
</dbReference>
<protein>
    <recommendedName>
        <fullName evidence="1">Arb2 domain-containing protein</fullName>
    </recommendedName>
</protein>
<dbReference type="PANTHER" id="PTHR21357">
    <property type="entry name" value="FAM172 FAMILY PROTEIN HOMOLOG CG10038"/>
    <property type="match status" value="1"/>
</dbReference>